<dbReference type="EMBL" id="FRAM01000007">
    <property type="protein sequence ID" value="SHK72575.1"/>
    <property type="molecule type" value="Genomic_DNA"/>
</dbReference>
<evidence type="ECO:0000313" key="2">
    <source>
        <dbReference type="EMBL" id="SHK72575.1"/>
    </source>
</evidence>
<sequence>MNLNHINIVVQDVNKAVNLFTNHLGFSLIVNRNSKMAVLENDHNFALVVWGQELNHKENMLEYPENFHIGFYQKDEQAVWDIYEKLKTEADLQFESEPKKIRNTFGFYFFFEKLMIEISVDPFKAIVG</sequence>
<keyword evidence="2" id="KW-0223">Dioxygenase</keyword>
<proteinExistence type="predicted"/>
<evidence type="ECO:0000259" key="1">
    <source>
        <dbReference type="Pfam" id="PF00903"/>
    </source>
</evidence>
<dbReference type="STRING" id="216903.SAMN05444371_3465"/>
<dbReference type="AlphaFoldDB" id="A0A1M6UTQ0"/>
<dbReference type="InterPro" id="IPR004360">
    <property type="entry name" value="Glyas_Fos-R_dOase_dom"/>
</dbReference>
<dbReference type="OrthoDB" id="1270449at2"/>
<evidence type="ECO:0000313" key="3">
    <source>
        <dbReference type="Proteomes" id="UP000184498"/>
    </source>
</evidence>
<dbReference type="InterPro" id="IPR029068">
    <property type="entry name" value="Glyas_Bleomycin-R_OHBP_Dase"/>
</dbReference>
<gene>
    <name evidence="2" type="ORF">SAMN05444371_3465</name>
</gene>
<dbReference type="Proteomes" id="UP000184498">
    <property type="component" value="Unassembled WGS sequence"/>
</dbReference>
<dbReference type="Gene3D" id="3.10.180.10">
    <property type="entry name" value="2,3-Dihydroxybiphenyl 1,2-Dioxygenase, domain 1"/>
    <property type="match status" value="1"/>
</dbReference>
<reference evidence="3" key="1">
    <citation type="submission" date="2016-11" db="EMBL/GenBank/DDBJ databases">
        <authorList>
            <person name="Varghese N."/>
            <person name="Submissions S."/>
        </authorList>
    </citation>
    <scope>NUCLEOTIDE SEQUENCE [LARGE SCALE GENOMIC DNA]</scope>
    <source>
        <strain evidence="3">DSM 18016</strain>
    </source>
</reference>
<dbReference type="InterPro" id="IPR051332">
    <property type="entry name" value="Fosfomycin_Res_Enzymes"/>
</dbReference>
<dbReference type="SUPFAM" id="SSF54593">
    <property type="entry name" value="Glyoxalase/Bleomycin resistance protein/Dihydroxybiphenyl dioxygenase"/>
    <property type="match status" value="1"/>
</dbReference>
<keyword evidence="3" id="KW-1185">Reference proteome</keyword>
<dbReference type="PANTHER" id="PTHR36113:SF3">
    <property type="entry name" value="SLL5075 PROTEIN"/>
    <property type="match status" value="1"/>
</dbReference>
<keyword evidence="2" id="KW-0560">Oxidoreductase</keyword>
<feature type="domain" description="Glyoxalase/fosfomycin resistance/dioxygenase" evidence="1">
    <location>
        <begin position="3"/>
        <end position="113"/>
    </location>
</feature>
<dbReference type="CDD" id="cd06587">
    <property type="entry name" value="VOC"/>
    <property type="match status" value="1"/>
</dbReference>
<dbReference type="Pfam" id="PF00903">
    <property type="entry name" value="Glyoxalase"/>
    <property type="match status" value="1"/>
</dbReference>
<organism evidence="2 3">
    <name type="scientific">Epilithonimonas mollis</name>
    <dbReference type="NCBI Taxonomy" id="216903"/>
    <lineage>
        <taxon>Bacteria</taxon>
        <taxon>Pseudomonadati</taxon>
        <taxon>Bacteroidota</taxon>
        <taxon>Flavobacteriia</taxon>
        <taxon>Flavobacteriales</taxon>
        <taxon>Weeksellaceae</taxon>
        <taxon>Chryseobacterium group</taxon>
        <taxon>Epilithonimonas</taxon>
    </lineage>
</organism>
<name>A0A1M6UTQ0_9FLAO</name>
<protein>
    <submittedName>
        <fullName evidence="2">Glyoxalase/Bleomycin resistance protein/Dioxygenase superfamily protein</fullName>
    </submittedName>
</protein>
<dbReference type="PANTHER" id="PTHR36113">
    <property type="entry name" value="LYASE, PUTATIVE-RELATED-RELATED"/>
    <property type="match status" value="1"/>
</dbReference>
<accession>A0A1M6UTQ0</accession>
<dbReference type="RefSeq" id="WP_073000567.1">
    <property type="nucleotide sequence ID" value="NZ_FRAM01000007.1"/>
</dbReference>
<dbReference type="GO" id="GO:0051213">
    <property type="term" value="F:dioxygenase activity"/>
    <property type="evidence" value="ECO:0007669"/>
    <property type="project" value="UniProtKB-KW"/>
</dbReference>